<evidence type="ECO:0000256" key="1">
    <source>
        <dbReference type="SAM" id="SignalP"/>
    </source>
</evidence>
<gene>
    <name evidence="3" type="ORF">KE626_22985</name>
</gene>
<dbReference type="EMBL" id="JAGTXB010000013">
    <property type="protein sequence ID" value="MBS0030208.1"/>
    <property type="molecule type" value="Genomic_DNA"/>
</dbReference>
<accession>A0ABS5J555</accession>
<dbReference type="Pfam" id="PF10988">
    <property type="entry name" value="DUF2807"/>
    <property type="match status" value="1"/>
</dbReference>
<evidence type="ECO:0000313" key="3">
    <source>
        <dbReference type="EMBL" id="MBS0030208.1"/>
    </source>
</evidence>
<organism evidence="3 4">
    <name type="scientific">Chitinophaga hostae</name>
    <dbReference type="NCBI Taxonomy" id="2831022"/>
    <lineage>
        <taxon>Bacteria</taxon>
        <taxon>Pseudomonadati</taxon>
        <taxon>Bacteroidota</taxon>
        <taxon>Chitinophagia</taxon>
        <taxon>Chitinophagales</taxon>
        <taxon>Chitinophagaceae</taxon>
        <taxon>Chitinophaga</taxon>
    </lineage>
</organism>
<dbReference type="InterPro" id="IPR021255">
    <property type="entry name" value="DUF2807"/>
</dbReference>
<protein>
    <submittedName>
        <fullName evidence="3">DUF2807 domain-containing protein</fullName>
    </submittedName>
</protein>
<dbReference type="Proteomes" id="UP000676386">
    <property type="component" value="Unassembled WGS sequence"/>
</dbReference>
<name>A0ABS5J555_9BACT</name>
<dbReference type="Gene3D" id="2.160.20.120">
    <property type="match status" value="1"/>
</dbReference>
<keyword evidence="4" id="KW-1185">Reference proteome</keyword>
<dbReference type="RefSeq" id="WP_211975348.1">
    <property type="nucleotide sequence ID" value="NZ_CBFHAM010000004.1"/>
</dbReference>
<evidence type="ECO:0000313" key="4">
    <source>
        <dbReference type="Proteomes" id="UP000676386"/>
    </source>
</evidence>
<keyword evidence="1" id="KW-0732">Signal</keyword>
<sequence>MKNYPKAFVSLLLFSLFHLPDLQASAPRDTTTKLVIEERKLGNFNAVIADASVDIVITNESTSLVKVGVPETRIFKFVQTTVKDGILTIRLEENNAYNWGYSGVHTGMQAGENPNKISVWLSMPQLKNIQLSGSANVVLAGTFKQPELELNLSGSSGLQGQVQLHLLKGKIDASATLILKGHADQAKLQVEGSSIFKGAQLKTQDFLISMEGSSIATVQASTAITGKATGNSVLNYMGPLDRKNFPVSTSAAVREIAPDLDK</sequence>
<feature type="domain" description="Putative auto-transporter adhesin head GIN" evidence="2">
    <location>
        <begin position="43"/>
        <end position="238"/>
    </location>
</feature>
<reference evidence="3 4" key="1">
    <citation type="submission" date="2021-04" db="EMBL/GenBank/DDBJ databases">
        <title>Chitinophaga sp. nov., isolated from the rhizosphere soil.</title>
        <authorList>
            <person name="He S."/>
        </authorList>
    </citation>
    <scope>NUCLEOTIDE SEQUENCE [LARGE SCALE GENOMIC DNA]</scope>
    <source>
        <strain evidence="3 4">2R12</strain>
    </source>
</reference>
<comment type="caution">
    <text evidence="3">The sequence shown here is derived from an EMBL/GenBank/DDBJ whole genome shotgun (WGS) entry which is preliminary data.</text>
</comment>
<evidence type="ECO:0000259" key="2">
    <source>
        <dbReference type="Pfam" id="PF10988"/>
    </source>
</evidence>
<feature type="signal peptide" evidence="1">
    <location>
        <begin position="1"/>
        <end position="24"/>
    </location>
</feature>
<proteinExistence type="predicted"/>
<feature type="chain" id="PRO_5045443716" evidence="1">
    <location>
        <begin position="25"/>
        <end position="262"/>
    </location>
</feature>